<dbReference type="GO" id="GO:0016491">
    <property type="term" value="F:oxidoreductase activity"/>
    <property type="evidence" value="ECO:0007669"/>
    <property type="project" value="UniProtKB-UniRule"/>
</dbReference>
<keyword evidence="8" id="KW-1185">Reference proteome</keyword>
<evidence type="ECO:0000256" key="4">
    <source>
        <dbReference type="ARBA" id="ARBA00023002"/>
    </source>
</evidence>
<keyword evidence="4 5" id="KW-0560">Oxidoreductase</keyword>
<dbReference type="Proteomes" id="UP000197065">
    <property type="component" value="Unassembled WGS sequence"/>
</dbReference>
<dbReference type="InterPro" id="IPR000415">
    <property type="entry name" value="Nitroreductase-like"/>
</dbReference>
<dbReference type="PANTHER" id="PTHR43425">
    <property type="entry name" value="OXYGEN-INSENSITIVE NADPH NITROREDUCTASE"/>
    <property type="match status" value="1"/>
</dbReference>
<keyword evidence="5" id="KW-0521">NADP</keyword>
<evidence type="ECO:0000256" key="1">
    <source>
        <dbReference type="ARBA" id="ARBA00008366"/>
    </source>
</evidence>
<gene>
    <name evidence="7" type="ORF">SAMN07250955_12212</name>
</gene>
<dbReference type="InterPro" id="IPR016446">
    <property type="entry name" value="Flavin_OxRdtase_Frp"/>
</dbReference>
<evidence type="ECO:0000256" key="2">
    <source>
        <dbReference type="ARBA" id="ARBA00022630"/>
    </source>
</evidence>
<comment type="similarity">
    <text evidence="1 5">Belongs to the flavin oxidoreductase frp family.</text>
</comment>
<evidence type="ECO:0000313" key="7">
    <source>
        <dbReference type="EMBL" id="SNB79680.1"/>
    </source>
</evidence>
<name>A0A212S3I5_9PROT</name>
<organism evidence="7 8">
    <name type="scientific">Arboricoccus pini</name>
    <dbReference type="NCBI Taxonomy" id="1963835"/>
    <lineage>
        <taxon>Bacteria</taxon>
        <taxon>Pseudomonadati</taxon>
        <taxon>Pseudomonadota</taxon>
        <taxon>Alphaproteobacteria</taxon>
        <taxon>Geminicoccales</taxon>
        <taxon>Geminicoccaceae</taxon>
        <taxon>Arboricoccus</taxon>
    </lineage>
</organism>
<evidence type="ECO:0000256" key="3">
    <source>
        <dbReference type="ARBA" id="ARBA00022643"/>
    </source>
</evidence>
<dbReference type="Pfam" id="PF00881">
    <property type="entry name" value="Nitroreductase"/>
    <property type="match status" value="1"/>
</dbReference>
<dbReference type="InterPro" id="IPR029479">
    <property type="entry name" value="Nitroreductase"/>
</dbReference>
<dbReference type="RefSeq" id="WP_165769710.1">
    <property type="nucleotide sequence ID" value="NZ_FYEH01000022.1"/>
</dbReference>
<sequence length="280" mass="29758">MSELGGRDGRDRAAGYLVARYGEAAREMLPASNDVIACLFAHRSVRAFRPNPVPDDVLTTLVAAAQSAPTSSNLQAWSVVAVGDEDRKARLAALAGHQNHVREAPLFLVWLADLARAARIGEAEGRPVDATAYLETTLLAVIDAALAAQNAVVAAESLGLGSVYIGGIRNDPAAVAAELGLPPMVFPVVGLALGYPDPARPAAIKPRLPQHAVLHRERYDHEADAGLADYEDRLRAFQRGQGMAEGAWRAQVAARLAGPQSMAGRHLLRAAFERLGFALR</sequence>
<dbReference type="EMBL" id="FYEH01000022">
    <property type="protein sequence ID" value="SNB79680.1"/>
    <property type="molecule type" value="Genomic_DNA"/>
</dbReference>
<protein>
    <submittedName>
        <fullName evidence="7">Nitroreductase</fullName>
    </submittedName>
</protein>
<reference evidence="7 8" key="1">
    <citation type="submission" date="2017-06" db="EMBL/GenBank/DDBJ databases">
        <authorList>
            <person name="Kim H.J."/>
            <person name="Triplett B.A."/>
        </authorList>
    </citation>
    <scope>NUCLEOTIDE SEQUENCE [LARGE SCALE GENOMIC DNA]</scope>
    <source>
        <strain evidence="7 8">B29T1</strain>
    </source>
</reference>
<accession>A0A212S3I5</accession>
<keyword evidence="2 5" id="KW-0285">Flavoprotein</keyword>
<evidence type="ECO:0000259" key="6">
    <source>
        <dbReference type="Pfam" id="PF00881"/>
    </source>
</evidence>
<dbReference type="SUPFAM" id="SSF55469">
    <property type="entry name" value="FMN-dependent nitroreductase-like"/>
    <property type="match status" value="1"/>
</dbReference>
<dbReference type="PANTHER" id="PTHR43425:SF2">
    <property type="entry name" value="OXYGEN-INSENSITIVE NADPH NITROREDUCTASE"/>
    <property type="match status" value="1"/>
</dbReference>
<dbReference type="CDD" id="cd02146">
    <property type="entry name" value="NfsA-like"/>
    <property type="match status" value="1"/>
</dbReference>
<dbReference type="PIRSF" id="PIRSF005426">
    <property type="entry name" value="Frp"/>
    <property type="match status" value="1"/>
</dbReference>
<evidence type="ECO:0000256" key="5">
    <source>
        <dbReference type="PIRNR" id="PIRNR005426"/>
    </source>
</evidence>
<dbReference type="Gene3D" id="3.40.109.10">
    <property type="entry name" value="NADH Oxidase"/>
    <property type="match status" value="1"/>
</dbReference>
<dbReference type="AlphaFoldDB" id="A0A212S3I5"/>
<evidence type="ECO:0000313" key="8">
    <source>
        <dbReference type="Proteomes" id="UP000197065"/>
    </source>
</evidence>
<proteinExistence type="inferred from homology"/>
<keyword evidence="3 5" id="KW-0288">FMN</keyword>
<feature type="domain" description="Nitroreductase" evidence="6">
    <location>
        <begin position="42"/>
        <end position="195"/>
    </location>
</feature>